<organism evidence="1 2">
    <name type="scientific">Staphylococcus equorum</name>
    <dbReference type="NCBI Taxonomy" id="246432"/>
    <lineage>
        <taxon>Bacteria</taxon>
        <taxon>Bacillati</taxon>
        <taxon>Bacillota</taxon>
        <taxon>Bacilli</taxon>
        <taxon>Bacillales</taxon>
        <taxon>Staphylococcaceae</taxon>
        <taxon>Staphylococcus</taxon>
    </lineage>
</organism>
<dbReference type="EMBL" id="JARGCK010000001">
    <property type="protein sequence ID" value="MDK9864480.1"/>
    <property type="molecule type" value="Genomic_DNA"/>
</dbReference>
<accession>A0AAW7AFW4</accession>
<reference evidence="1" key="2">
    <citation type="submission" date="2023-03" db="EMBL/GenBank/DDBJ databases">
        <authorList>
            <person name="Vazquez L."/>
            <person name="Rodriguez J."/>
            <person name="Mayo B."/>
            <person name="Florez A.B."/>
        </authorList>
    </citation>
    <scope>NUCLEOTIDE SEQUENCE</scope>
    <source>
        <strain evidence="1">5A3I</strain>
    </source>
</reference>
<evidence type="ECO:0000313" key="2">
    <source>
        <dbReference type="Proteomes" id="UP001174037"/>
    </source>
</evidence>
<protein>
    <submittedName>
        <fullName evidence="1">Uncharacterized protein</fullName>
    </submittedName>
</protein>
<proteinExistence type="predicted"/>
<dbReference type="RefSeq" id="WP_002506375.1">
    <property type="nucleotide sequence ID" value="NZ_JARGCD010000007.1"/>
</dbReference>
<reference evidence="1" key="1">
    <citation type="journal article" date="2023" name="Int. J. Mol. Sci.">
        <title>Antibiotic Resistance/Susceptibility Profiles of Staphylococcus equorum Strains from Cheese, and Genome Analysis for Antibiotic Resistance Genes.</title>
        <authorList>
            <person name="Vazquez L."/>
            <person name="Srednik M.E."/>
            <person name="Rodriguez J."/>
            <person name="Florez A.B."/>
            <person name="Mayo B."/>
        </authorList>
    </citation>
    <scope>NUCLEOTIDE SEQUENCE</scope>
    <source>
        <strain evidence="1">5A3I</strain>
    </source>
</reference>
<sequence length="201" mass="24133">MSLNNNNIEVPIVDTDIWVFLVMSGYYKRLIKYYGYLQFSDVVEKEIMRWKKSSDDSKEIAMNFQTLKYEGKLKVILFENFDILEQKSINHQLNEYGLKAVNIQEKNKGEFTSLLYALHKGIEKFKTNDRKFVSEISEDNYEYINIINWDKILDKYSVNPKEKFETRKLITNKEIKMNNNKQEYKKQNQDPRWDKLKLLIG</sequence>
<dbReference type="Proteomes" id="UP001174037">
    <property type="component" value="Unassembled WGS sequence"/>
</dbReference>
<comment type="caution">
    <text evidence="1">The sequence shown here is derived from an EMBL/GenBank/DDBJ whole genome shotgun (WGS) entry which is preliminary data.</text>
</comment>
<dbReference type="AlphaFoldDB" id="A0AAW7AFW4"/>
<name>A0AAW7AFW4_9STAP</name>
<gene>
    <name evidence="1" type="ORF">P1A27_00650</name>
</gene>
<evidence type="ECO:0000313" key="1">
    <source>
        <dbReference type="EMBL" id="MDK9864480.1"/>
    </source>
</evidence>